<evidence type="ECO:0008006" key="4">
    <source>
        <dbReference type="Google" id="ProtNLM"/>
    </source>
</evidence>
<feature type="chain" id="PRO_5041914197" description="Cyanovirin-N domain-containing protein" evidence="1">
    <location>
        <begin position="20"/>
        <end position="117"/>
    </location>
</feature>
<evidence type="ECO:0000313" key="2">
    <source>
        <dbReference type="EMBL" id="KAJ7636906.1"/>
    </source>
</evidence>
<dbReference type="AlphaFoldDB" id="A0AAD7C2I0"/>
<protein>
    <recommendedName>
        <fullName evidence="4">Cyanovirin-N domain-containing protein</fullName>
    </recommendedName>
</protein>
<dbReference type="Proteomes" id="UP001221142">
    <property type="component" value="Unassembled WGS sequence"/>
</dbReference>
<proteinExistence type="predicted"/>
<evidence type="ECO:0000313" key="3">
    <source>
        <dbReference type="Proteomes" id="UP001221142"/>
    </source>
</evidence>
<organism evidence="2 3">
    <name type="scientific">Roridomyces roridus</name>
    <dbReference type="NCBI Taxonomy" id="1738132"/>
    <lineage>
        <taxon>Eukaryota</taxon>
        <taxon>Fungi</taxon>
        <taxon>Dikarya</taxon>
        <taxon>Basidiomycota</taxon>
        <taxon>Agaricomycotina</taxon>
        <taxon>Agaricomycetes</taxon>
        <taxon>Agaricomycetidae</taxon>
        <taxon>Agaricales</taxon>
        <taxon>Marasmiineae</taxon>
        <taxon>Mycenaceae</taxon>
        <taxon>Roridomyces</taxon>
    </lineage>
</organism>
<reference evidence="2" key="1">
    <citation type="submission" date="2023-03" db="EMBL/GenBank/DDBJ databases">
        <title>Massive genome expansion in bonnet fungi (Mycena s.s.) driven by repeated elements and novel gene families across ecological guilds.</title>
        <authorList>
            <consortium name="Lawrence Berkeley National Laboratory"/>
            <person name="Harder C.B."/>
            <person name="Miyauchi S."/>
            <person name="Viragh M."/>
            <person name="Kuo A."/>
            <person name="Thoen E."/>
            <person name="Andreopoulos B."/>
            <person name="Lu D."/>
            <person name="Skrede I."/>
            <person name="Drula E."/>
            <person name="Henrissat B."/>
            <person name="Morin E."/>
            <person name="Kohler A."/>
            <person name="Barry K."/>
            <person name="LaButti K."/>
            <person name="Morin E."/>
            <person name="Salamov A."/>
            <person name="Lipzen A."/>
            <person name="Mereny Z."/>
            <person name="Hegedus B."/>
            <person name="Baldrian P."/>
            <person name="Stursova M."/>
            <person name="Weitz H."/>
            <person name="Taylor A."/>
            <person name="Grigoriev I.V."/>
            <person name="Nagy L.G."/>
            <person name="Martin F."/>
            <person name="Kauserud H."/>
        </authorList>
    </citation>
    <scope>NUCLEOTIDE SEQUENCE</scope>
    <source>
        <strain evidence="2">9284</strain>
    </source>
</reference>
<comment type="caution">
    <text evidence="2">The sequence shown here is derived from an EMBL/GenBank/DDBJ whole genome shotgun (WGS) entry which is preliminary data.</text>
</comment>
<sequence length="117" mass="12649">MVNTRFVAALLAAAVATHATPLKRDDCFQKTDFQLEASDPFVLEYNCRNQNGAIVSNNFVQMNVCVGVNVRIGAILVGPGFLAKNCAESSFRLDGMTFHAECGSLGTISLDINKCIF</sequence>
<keyword evidence="3" id="KW-1185">Reference proteome</keyword>
<feature type="signal peptide" evidence="1">
    <location>
        <begin position="1"/>
        <end position="19"/>
    </location>
</feature>
<name>A0AAD7C2I0_9AGAR</name>
<gene>
    <name evidence="2" type="ORF">FB45DRAFT_907677</name>
</gene>
<evidence type="ECO:0000256" key="1">
    <source>
        <dbReference type="SAM" id="SignalP"/>
    </source>
</evidence>
<accession>A0AAD7C2I0</accession>
<dbReference type="EMBL" id="JARKIF010000006">
    <property type="protein sequence ID" value="KAJ7636906.1"/>
    <property type="molecule type" value="Genomic_DNA"/>
</dbReference>
<keyword evidence="1" id="KW-0732">Signal</keyword>